<sequence>MRGKLIPFFVADRPASLLILKGIMLKHPDVKVGVMTHALTSKNFIQMFNKFPYKLDLRYEDVHFLDKEDILAQNLIKIADSGVFTLKGCTIGYNELFERYNLLGVEFGVIIDVLKDSNKTIQSAMKGLRIYTRNKHKYHFKLIAVAQGKTMDEYLKCYEKLQQQFEYVAVGGLLKKSENSARYVKVQDEPFMYNVLTAIKKDFSPEWIFPLGCYHPSRHKNLK</sequence>
<name>A0A7G9YXG8_9EURY</name>
<gene>
    <name evidence="1" type="ORF">JLLPAJDC_00012</name>
</gene>
<dbReference type="EMBL" id="MT631519">
    <property type="protein sequence ID" value="QNO52702.1"/>
    <property type="molecule type" value="Genomic_DNA"/>
</dbReference>
<organism evidence="1">
    <name type="scientific">Candidatus Methanophagaceae archaeon ANME-1 ERB6</name>
    <dbReference type="NCBI Taxonomy" id="2759912"/>
    <lineage>
        <taxon>Archaea</taxon>
        <taxon>Methanobacteriati</taxon>
        <taxon>Methanobacteriota</taxon>
        <taxon>Stenosarchaea group</taxon>
        <taxon>Methanomicrobia</taxon>
        <taxon>Candidatus Methanophagales</taxon>
        <taxon>Candidatus Methanophagaceae</taxon>
    </lineage>
</organism>
<reference evidence="1" key="1">
    <citation type="submission" date="2020-06" db="EMBL/GenBank/DDBJ databases">
        <title>Unique genomic features of the anaerobic methanotrophic archaea.</title>
        <authorList>
            <person name="Chadwick G.L."/>
            <person name="Skennerton C.T."/>
            <person name="Laso-Perez R."/>
            <person name="Leu A.O."/>
            <person name="Speth D.R."/>
            <person name="Yu H."/>
            <person name="Morgan-Lang C."/>
            <person name="Hatzenpichler R."/>
            <person name="Goudeau D."/>
            <person name="Malmstrom R."/>
            <person name="Brazelton W.J."/>
            <person name="Woyke T."/>
            <person name="Hallam S.J."/>
            <person name="Tyson G.W."/>
            <person name="Wegener G."/>
            <person name="Boetius A."/>
            <person name="Orphan V."/>
        </authorList>
    </citation>
    <scope>NUCLEOTIDE SEQUENCE</scope>
</reference>
<evidence type="ECO:0000313" key="1">
    <source>
        <dbReference type="EMBL" id="QNO52702.1"/>
    </source>
</evidence>
<dbReference type="AlphaFoldDB" id="A0A7G9YXG8"/>
<proteinExistence type="predicted"/>
<protein>
    <submittedName>
        <fullName evidence="1">Uncharacterized protein</fullName>
    </submittedName>
</protein>
<accession>A0A7G9YXG8</accession>